<feature type="signal peptide" evidence="13">
    <location>
        <begin position="1"/>
        <end position="30"/>
    </location>
</feature>
<dbReference type="InterPro" id="IPR012910">
    <property type="entry name" value="Plug_dom"/>
</dbReference>
<sequence length="786" mass="84673">MRHCMAAIRQSLMASVVLMVVPFWSGAAHAQQAAGQGALNRSPAVGADGQAQADEIVVTAQKREQRLMDVPISISAYSQEALDKRGIKDISDVAAATPGLNFGSTGVYNRVTIRGISTGARGGSQGVGSSTTAIYVDDIPIQARPIGGGAGVYTSATPKIFDLERVEVLRGPQGTLFGGGALGGAVRFITPEPNLKEFTGYARAEMSDTSGGGISNEAGVAVGGPIVEDKLGFRVSGWHRRDGGYIDHLSLIPGGVRQRNADKADSYVGRAALTFKPSESIRITPSIYAQDVHSYDLGTFSALDSDADDGKFLVTTPLLSPVRDKFFIPSLRMQADFSGVTATSITTYFHRNHQTDTDYTFVLPLSLSGSLPTSLDQYQITHIDTRQRNFTQELRLSASEPSARLQWTIGGFYNRAKTTGFQTIESPRIGDYIPGVVLLPGGLSYRATAPVTNTELAGYANFEYRFFDTLSVIAGVRVSRLKEDFHIITEGPLGGGFVEINGKQRETAVTPKFGINFKPDPDNLFYVSAAKGFRPGGVNKALPTISSACAAATAALGASNLGDYQSDSLWSYEVGSKNSLMGGRLNLSFSAYHIKWKNIQSSVRVPQCLGAFVANFGDAKSDGFDLAVDARLTKNLLAGLSVGYTRAVYTNDNISGGRIYTHSGDQIADIPPWNIVASLQYNFELTENVQGYGRIENRYQSRNKGNLTLLDPTNANFDPAVRRNESVNQLNLRAGVLYGGLDLSVFVNNVLNDHPLLNVYFSRITADYGASTIRPRTLGVSATYRW</sequence>
<evidence type="ECO:0000256" key="10">
    <source>
        <dbReference type="ARBA" id="ARBA00023237"/>
    </source>
</evidence>
<keyword evidence="6" id="KW-0408">Iron</keyword>
<organism evidence="16 17">
    <name type="scientific">Novosphingobium mathurense</name>
    <dbReference type="NCBI Taxonomy" id="428990"/>
    <lineage>
        <taxon>Bacteria</taxon>
        <taxon>Pseudomonadati</taxon>
        <taxon>Pseudomonadota</taxon>
        <taxon>Alphaproteobacteria</taxon>
        <taxon>Sphingomonadales</taxon>
        <taxon>Sphingomonadaceae</taxon>
        <taxon>Novosphingobium</taxon>
    </lineage>
</organism>
<keyword evidence="16" id="KW-0675">Receptor</keyword>
<evidence type="ECO:0000256" key="7">
    <source>
        <dbReference type="ARBA" id="ARBA00023065"/>
    </source>
</evidence>
<keyword evidence="17" id="KW-1185">Reference proteome</keyword>
<dbReference type="AlphaFoldDB" id="A0A1U6IL60"/>
<dbReference type="PANTHER" id="PTHR32552">
    <property type="entry name" value="FERRICHROME IRON RECEPTOR-RELATED"/>
    <property type="match status" value="1"/>
</dbReference>
<keyword evidence="2 11" id="KW-0813">Transport</keyword>
<protein>
    <submittedName>
        <fullName evidence="16">Outer membrane receptor proteins, mostly Fe transport</fullName>
    </submittedName>
</protein>
<dbReference type="InterPro" id="IPR039426">
    <property type="entry name" value="TonB-dep_rcpt-like"/>
</dbReference>
<keyword evidence="8 12" id="KW-0798">TonB box</keyword>
<evidence type="ECO:0000256" key="12">
    <source>
        <dbReference type="RuleBase" id="RU003357"/>
    </source>
</evidence>
<keyword evidence="3 11" id="KW-1134">Transmembrane beta strand</keyword>
<evidence type="ECO:0000256" key="1">
    <source>
        <dbReference type="ARBA" id="ARBA00004571"/>
    </source>
</evidence>
<evidence type="ECO:0000256" key="9">
    <source>
        <dbReference type="ARBA" id="ARBA00023136"/>
    </source>
</evidence>
<gene>
    <name evidence="16" type="ORF">SAMN06295987_108121</name>
</gene>
<dbReference type="InterPro" id="IPR036942">
    <property type="entry name" value="Beta-barrel_TonB_sf"/>
</dbReference>
<evidence type="ECO:0000256" key="6">
    <source>
        <dbReference type="ARBA" id="ARBA00023004"/>
    </source>
</evidence>
<dbReference type="SUPFAM" id="SSF56935">
    <property type="entry name" value="Porins"/>
    <property type="match status" value="1"/>
</dbReference>
<keyword evidence="5 11" id="KW-0812">Transmembrane</keyword>
<evidence type="ECO:0000256" key="5">
    <source>
        <dbReference type="ARBA" id="ARBA00022692"/>
    </source>
</evidence>
<evidence type="ECO:0000256" key="11">
    <source>
        <dbReference type="PROSITE-ProRule" id="PRU01360"/>
    </source>
</evidence>
<dbReference type="Gene3D" id="2.40.170.20">
    <property type="entry name" value="TonB-dependent receptor, beta-barrel domain"/>
    <property type="match status" value="1"/>
</dbReference>
<proteinExistence type="inferred from homology"/>
<keyword evidence="9 11" id="KW-0472">Membrane</keyword>
<evidence type="ECO:0000256" key="3">
    <source>
        <dbReference type="ARBA" id="ARBA00022452"/>
    </source>
</evidence>
<dbReference type="GO" id="GO:0006826">
    <property type="term" value="P:iron ion transport"/>
    <property type="evidence" value="ECO:0007669"/>
    <property type="project" value="UniProtKB-KW"/>
</dbReference>
<name>A0A1U6IL60_9SPHN</name>
<dbReference type="EMBL" id="FVZE01000008">
    <property type="protein sequence ID" value="SLK08769.1"/>
    <property type="molecule type" value="Genomic_DNA"/>
</dbReference>
<dbReference type="PROSITE" id="PS52016">
    <property type="entry name" value="TONB_DEPENDENT_REC_3"/>
    <property type="match status" value="1"/>
</dbReference>
<evidence type="ECO:0000256" key="13">
    <source>
        <dbReference type="SAM" id="SignalP"/>
    </source>
</evidence>
<comment type="subcellular location">
    <subcellularLocation>
        <location evidence="1 11">Cell outer membrane</location>
        <topology evidence="1 11">Multi-pass membrane protein</topology>
    </subcellularLocation>
</comment>
<keyword evidence="7" id="KW-0406">Ion transport</keyword>
<dbReference type="Pfam" id="PF00593">
    <property type="entry name" value="TonB_dep_Rec_b-barrel"/>
    <property type="match status" value="1"/>
</dbReference>
<evidence type="ECO:0000256" key="4">
    <source>
        <dbReference type="ARBA" id="ARBA00022496"/>
    </source>
</evidence>
<evidence type="ECO:0000259" key="14">
    <source>
        <dbReference type="Pfam" id="PF00593"/>
    </source>
</evidence>
<keyword evidence="13" id="KW-0732">Signal</keyword>
<keyword evidence="10 11" id="KW-0998">Cell outer membrane</keyword>
<dbReference type="Proteomes" id="UP000190989">
    <property type="component" value="Unassembled WGS sequence"/>
</dbReference>
<feature type="domain" description="TonB-dependent receptor plug" evidence="15">
    <location>
        <begin position="67"/>
        <end position="185"/>
    </location>
</feature>
<dbReference type="STRING" id="428990.SAMN06295987_108121"/>
<evidence type="ECO:0000313" key="16">
    <source>
        <dbReference type="EMBL" id="SLK08769.1"/>
    </source>
</evidence>
<dbReference type="GO" id="GO:0009279">
    <property type="term" value="C:cell outer membrane"/>
    <property type="evidence" value="ECO:0007669"/>
    <property type="project" value="UniProtKB-SubCell"/>
</dbReference>
<feature type="chain" id="PRO_5012346345" evidence="13">
    <location>
        <begin position="31"/>
        <end position="786"/>
    </location>
</feature>
<dbReference type="InterPro" id="IPR000531">
    <property type="entry name" value="Beta-barrel_TonB"/>
</dbReference>
<evidence type="ECO:0000259" key="15">
    <source>
        <dbReference type="Pfam" id="PF07715"/>
    </source>
</evidence>
<keyword evidence="4" id="KW-0410">Iron transport</keyword>
<feature type="domain" description="TonB-dependent receptor-like beta-barrel" evidence="14">
    <location>
        <begin position="336"/>
        <end position="750"/>
    </location>
</feature>
<accession>A0A1U6IL60</accession>
<dbReference type="Pfam" id="PF07715">
    <property type="entry name" value="Plug"/>
    <property type="match status" value="1"/>
</dbReference>
<reference evidence="17" key="1">
    <citation type="submission" date="2017-02" db="EMBL/GenBank/DDBJ databases">
        <authorList>
            <person name="Varghese N."/>
            <person name="Submissions S."/>
        </authorList>
    </citation>
    <scope>NUCLEOTIDE SEQUENCE [LARGE SCALE GENOMIC DNA]</scope>
    <source>
        <strain evidence="17">SM117</strain>
    </source>
</reference>
<evidence type="ECO:0000256" key="2">
    <source>
        <dbReference type="ARBA" id="ARBA00022448"/>
    </source>
</evidence>
<evidence type="ECO:0000256" key="8">
    <source>
        <dbReference type="ARBA" id="ARBA00023077"/>
    </source>
</evidence>
<evidence type="ECO:0000313" key="17">
    <source>
        <dbReference type="Proteomes" id="UP000190989"/>
    </source>
</evidence>
<dbReference type="PANTHER" id="PTHR32552:SF81">
    <property type="entry name" value="TONB-DEPENDENT OUTER MEMBRANE RECEPTOR"/>
    <property type="match status" value="1"/>
</dbReference>
<comment type="similarity">
    <text evidence="11 12">Belongs to the TonB-dependent receptor family.</text>
</comment>